<organism evidence="1 2">
    <name type="scientific">Kribbella pratensis</name>
    <dbReference type="NCBI Taxonomy" id="2512112"/>
    <lineage>
        <taxon>Bacteria</taxon>
        <taxon>Bacillati</taxon>
        <taxon>Actinomycetota</taxon>
        <taxon>Actinomycetes</taxon>
        <taxon>Propionibacteriales</taxon>
        <taxon>Kribbellaceae</taxon>
        <taxon>Kribbella</taxon>
    </lineage>
</organism>
<evidence type="ECO:0000313" key="1">
    <source>
        <dbReference type="EMBL" id="TDW75255.1"/>
    </source>
</evidence>
<dbReference type="AlphaFoldDB" id="A0A4R8CHN4"/>
<protein>
    <submittedName>
        <fullName evidence="1">Polyketide cyclase/dehydrase/lipid transport protein</fullName>
    </submittedName>
</protein>
<dbReference type="Pfam" id="PF10604">
    <property type="entry name" value="Polyketide_cyc2"/>
    <property type="match status" value="1"/>
</dbReference>
<dbReference type="Proteomes" id="UP000295146">
    <property type="component" value="Unassembled WGS sequence"/>
</dbReference>
<reference evidence="1 2" key="1">
    <citation type="submission" date="2019-03" db="EMBL/GenBank/DDBJ databases">
        <title>Genomic Encyclopedia of Type Strains, Phase III (KMG-III): the genomes of soil and plant-associated and newly described type strains.</title>
        <authorList>
            <person name="Whitman W."/>
        </authorList>
    </citation>
    <scope>NUCLEOTIDE SEQUENCE [LARGE SCALE GENOMIC DNA]</scope>
    <source>
        <strain evidence="1 2">VKM Ac-2573</strain>
    </source>
</reference>
<proteinExistence type="predicted"/>
<keyword evidence="2" id="KW-1185">Reference proteome</keyword>
<comment type="caution">
    <text evidence="1">The sequence shown here is derived from an EMBL/GenBank/DDBJ whole genome shotgun (WGS) entry which is preliminary data.</text>
</comment>
<dbReference type="Gene3D" id="3.30.530.20">
    <property type="match status" value="1"/>
</dbReference>
<evidence type="ECO:0000313" key="2">
    <source>
        <dbReference type="Proteomes" id="UP000295146"/>
    </source>
</evidence>
<dbReference type="InterPro" id="IPR019587">
    <property type="entry name" value="Polyketide_cyclase/dehydratase"/>
</dbReference>
<sequence>MKFTNTITIERPPATVFAYLANLENLPRWNYALSETRQLTPGPPGVGTRYLQTRTIPVHSEESLEITELVPDQKLTVSGTLSSLPAVLTYTLEAVDGGVILTNTVNLQPSGPSKLLAPIAAGRIKSAVAANLAALKQLLEQTPH</sequence>
<dbReference type="InterPro" id="IPR023393">
    <property type="entry name" value="START-like_dom_sf"/>
</dbReference>
<gene>
    <name evidence="1" type="ORF">EV653_0378</name>
</gene>
<dbReference type="EMBL" id="SODP01000001">
    <property type="protein sequence ID" value="TDW75255.1"/>
    <property type="molecule type" value="Genomic_DNA"/>
</dbReference>
<dbReference type="SUPFAM" id="SSF55961">
    <property type="entry name" value="Bet v1-like"/>
    <property type="match status" value="1"/>
</dbReference>
<accession>A0A4R8CHN4</accession>
<dbReference type="OrthoDB" id="7838135at2"/>
<dbReference type="RefSeq" id="WP_134097300.1">
    <property type="nucleotide sequence ID" value="NZ_SODP01000001.1"/>
</dbReference>
<name>A0A4R8CHN4_9ACTN</name>